<dbReference type="Gene3D" id="3.80.10.10">
    <property type="entry name" value="Ribonuclease Inhibitor"/>
    <property type="match status" value="4"/>
</dbReference>
<accession>A0ABC9D0V8</accession>
<name>A0ABC9D0V8_9POAL</name>
<evidence type="ECO:0000256" key="9">
    <source>
        <dbReference type="ARBA" id="ARBA00023136"/>
    </source>
</evidence>
<feature type="signal peptide" evidence="13">
    <location>
        <begin position="1"/>
        <end position="38"/>
    </location>
</feature>
<evidence type="ECO:0000256" key="13">
    <source>
        <dbReference type="SAM" id="SignalP"/>
    </source>
</evidence>
<comment type="subcellular location">
    <subcellularLocation>
        <location evidence="1">Cell membrane</location>
        <topology evidence="1">Single-pass membrane protein</topology>
    </subcellularLocation>
</comment>
<dbReference type="SUPFAM" id="SSF52058">
    <property type="entry name" value="L domain-like"/>
    <property type="match status" value="1"/>
</dbReference>
<dbReference type="InterPro" id="IPR001611">
    <property type="entry name" value="Leu-rich_rpt"/>
</dbReference>
<evidence type="ECO:0000259" key="14">
    <source>
        <dbReference type="Pfam" id="PF08263"/>
    </source>
</evidence>
<reference evidence="16" key="1">
    <citation type="submission" date="2024-06" db="EMBL/GenBank/DDBJ databases">
        <authorList>
            <person name="Ryan C."/>
        </authorList>
    </citation>
    <scope>NUCLEOTIDE SEQUENCE [LARGE SCALE GENOMIC DNA]</scope>
</reference>
<dbReference type="PRINTS" id="PR00019">
    <property type="entry name" value="LEURICHRPT"/>
</dbReference>
<keyword evidence="8 12" id="KW-1133">Transmembrane helix</keyword>
<evidence type="ECO:0000256" key="12">
    <source>
        <dbReference type="SAM" id="Phobius"/>
    </source>
</evidence>
<keyword evidence="11" id="KW-0325">Glycoprotein</keyword>
<keyword evidence="4" id="KW-1070">Brassinosteroid signaling pathway</keyword>
<keyword evidence="5 12" id="KW-0812">Transmembrane</keyword>
<evidence type="ECO:0000256" key="4">
    <source>
        <dbReference type="ARBA" id="ARBA00022626"/>
    </source>
</evidence>
<dbReference type="Pfam" id="PF13855">
    <property type="entry name" value="LRR_8"/>
    <property type="match status" value="2"/>
</dbReference>
<dbReference type="GO" id="GO:0005886">
    <property type="term" value="C:plasma membrane"/>
    <property type="evidence" value="ECO:0007669"/>
    <property type="project" value="UniProtKB-SubCell"/>
</dbReference>
<dbReference type="Proteomes" id="UP001497457">
    <property type="component" value="Chromosome 31b"/>
</dbReference>
<dbReference type="GO" id="GO:0009742">
    <property type="term" value="P:brassinosteroid mediated signaling pathway"/>
    <property type="evidence" value="ECO:0007669"/>
    <property type="project" value="UniProtKB-KW"/>
</dbReference>
<evidence type="ECO:0000256" key="2">
    <source>
        <dbReference type="ARBA" id="ARBA00009592"/>
    </source>
</evidence>
<evidence type="ECO:0000256" key="11">
    <source>
        <dbReference type="ARBA" id="ARBA00023180"/>
    </source>
</evidence>
<evidence type="ECO:0000256" key="6">
    <source>
        <dbReference type="ARBA" id="ARBA00022729"/>
    </source>
</evidence>
<comment type="similarity">
    <text evidence="2">Belongs to the RLP family.</text>
</comment>
<feature type="chain" id="PRO_5044875600" description="Leucine-rich repeat-containing N-terminal plant-type domain-containing protein" evidence="13">
    <location>
        <begin position="39"/>
        <end position="882"/>
    </location>
</feature>
<gene>
    <name evidence="15" type="ORF">URODEC1_LOCUS80514</name>
</gene>
<keyword evidence="7" id="KW-0677">Repeat</keyword>
<dbReference type="SMART" id="SM00369">
    <property type="entry name" value="LRR_TYP"/>
    <property type="match status" value="6"/>
</dbReference>
<evidence type="ECO:0000313" key="16">
    <source>
        <dbReference type="Proteomes" id="UP001497457"/>
    </source>
</evidence>
<keyword evidence="6 13" id="KW-0732">Signal</keyword>
<sequence length="882" mass="96674">MPTAACAFFSRSWLCIPLETMLWILCIMLQSMFHMACGCVAEERDALMHVRSSLIKANYLVPDSWGQGDDCCSWEGVTCDDKVARVSALVLNNMHVAGSGCWILNLAVFSPLHELQLLDLSLNYACLQNLDGLQGLTKLRYLNLSENSFVGNDTIESLGKLASLQVIHLVSSNISGTVPNTAFKNLKNMRELHLRSNQLSGSIPSSLFELPRLEYLDLSENLFQGHIPMSSFADISSALRTLKLSGNNLSGAFHFFWLRNCTMLEKIDLSGNSDLSIDVKFHRRLVPPFQLRSLVLSGCNVDNSIIVGPNFLGTQCHLQILDLSHNNLTGSIPDWIFTNVATLVYLNIASNSLVGSIDPMWQHRSALQMINVSNNYFVGQLPANISSVFPDLEVLVASNNIISGYLPPSLCNTSNIIIVDLSNNKFTGEVPTCYFSVPSLAILKLSNNNLGGSMFGGVSDISVSAIYLGSSKFEGTLPSNLSGNPVIMDLHDNKLSGKIDTSFWDLSLQVLSVASNNLTGEIYPAICKLTTLQILDMSDNNFVGSTPNCADELQLYFLNMSRNSLSGLSHGFLNSSHITVLDLRYNQFISSLGWIHNLSQVRLLLLGGNRFRGQISENICHLQYFNIIDLSDNRISGSLPPCIGDISFGYHADDLDFQTLFDFVSLGTGFSSTDNDDPAFTYDILYDLQGFTFSTKGNVYAYSRNFFNLMFGIDLSGNMLSGEIPWEIGNLSRVKSLNLSNNHFSGRIPSTLANMSAIESLDISHNELDGPIPPQLSQLWSLEVFSVAYNNLSGCIPDSGQFASFSMDSYIGNKNLQNMSLGNACSAGSSGRVAPAPVPEDADDASDDLILYVVSASFVLAFWATVAFSFCHPYGRSVMLKL</sequence>
<dbReference type="InterPro" id="IPR013210">
    <property type="entry name" value="LRR_N_plant-typ"/>
</dbReference>
<keyword evidence="9 12" id="KW-0472">Membrane</keyword>
<feature type="transmembrane region" description="Helical" evidence="12">
    <location>
        <begin position="849"/>
        <end position="871"/>
    </location>
</feature>
<dbReference type="PANTHER" id="PTHR27000:SF775">
    <property type="entry name" value="PLANT INTRACELLULAR RAS-GROUP-RELATED LRR PROTEIN 3"/>
    <property type="match status" value="1"/>
</dbReference>
<dbReference type="FunFam" id="3.80.10.10:FF:000041">
    <property type="entry name" value="LRR receptor-like serine/threonine-protein kinase ERECTA"/>
    <property type="match status" value="1"/>
</dbReference>
<dbReference type="PANTHER" id="PTHR27000">
    <property type="entry name" value="LEUCINE-RICH REPEAT RECEPTOR-LIKE PROTEIN KINASE FAMILY PROTEIN-RELATED"/>
    <property type="match status" value="1"/>
</dbReference>
<evidence type="ECO:0000256" key="1">
    <source>
        <dbReference type="ARBA" id="ARBA00004162"/>
    </source>
</evidence>
<keyword evidence="3" id="KW-0433">Leucine-rich repeat</keyword>
<evidence type="ECO:0000256" key="10">
    <source>
        <dbReference type="ARBA" id="ARBA00023170"/>
    </source>
</evidence>
<keyword evidence="10" id="KW-0675">Receptor</keyword>
<dbReference type="AlphaFoldDB" id="A0ABC9D0V8"/>
<reference evidence="15 16" key="2">
    <citation type="submission" date="2024-10" db="EMBL/GenBank/DDBJ databases">
        <authorList>
            <person name="Ryan C."/>
        </authorList>
    </citation>
    <scope>NUCLEOTIDE SEQUENCE [LARGE SCALE GENOMIC DNA]</scope>
</reference>
<evidence type="ECO:0000256" key="3">
    <source>
        <dbReference type="ARBA" id="ARBA00022614"/>
    </source>
</evidence>
<protein>
    <recommendedName>
        <fullName evidence="14">Leucine-rich repeat-containing N-terminal plant-type domain-containing protein</fullName>
    </recommendedName>
</protein>
<dbReference type="InterPro" id="IPR032675">
    <property type="entry name" value="LRR_dom_sf"/>
</dbReference>
<feature type="domain" description="Leucine-rich repeat-containing N-terminal plant-type" evidence="14">
    <location>
        <begin position="41"/>
        <end position="80"/>
    </location>
</feature>
<dbReference type="InterPro" id="IPR003591">
    <property type="entry name" value="Leu-rich_rpt_typical-subtyp"/>
</dbReference>
<dbReference type="PROSITE" id="PS51450">
    <property type="entry name" value="LRR"/>
    <property type="match status" value="1"/>
</dbReference>
<evidence type="ECO:0000313" key="15">
    <source>
        <dbReference type="EMBL" id="CAL5029689.1"/>
    </source>
</evidence>
<evidence type="ECO:0000256" key="7">
    <source>
        <dbReference type="ARBA" id="ARBA00022737"/>
    </source>
</evidence>
<keyword evidence="16" id="KW-1185">Reference proteome</keyword>
<dbReference type="Pfam" id="PF13516">
    <property type="entry name" value="LRR_6"/>
    <property type="match status" value="1"/>
</dbReference>
<dbReference type="FunFam" id="3.80.10.10:FF:000111">
    <property type="entry name" value="LRR receptor-like serine/threonine-protein kinase ERECTA"/>
    <property type="match status" value="1"/>
</dbReference>
<evidence type="ECO:0000256" key="8">
    <source>
        <dbReference type="ARBA" id="ARBA00022989"/>
    </source>
</evidence>
<dbReference type="Pfam" id="PF00560">
    <property type="entry name" value="LRR_1"/>
    <property type="match status" value="6"/>
</dbReference>
<dbReference type="SUPFAM" id="SSF52047">
    <property type="entry name" value="RNI-like"/>
    <property type="match status" value="2"/>
</dbReference>
<organism evidence="15 16">
    <name type="scientific">Urochloa decumbens</name>
    <dbReference type="NCBI Taxonomy" id="240449"/>
    <lineage>
        <taxon>Eukaryota</taxon>
        <taxon>Viridiplantae</taxon>
        <taxon>Streptophyta</taxon>
        <taxon>Embryophyta</taxon>
        <taxon>Tracheophyta</taxon>
        <taxon>Spermatophyta</taxon>
        <taxon>Magnoliopsida</taxon>
        <taxon>Liliopsida</taxon>
        <taxon>Poales</taxon>
        <taxon>Poaceae</taxon>
        <taxon>PACMAD clade</taxon>
        <taxon>Panicoideae</taxon>
        <taxon>Panicodae</taxon>
        <taxon>Paniceae</taxon>
        <taxon>Melinidinae</taxon>
        <taxon>Urochloa</taxon>
    </lineage>
</organism>
<evidence type="ECO:0000256" key="5">
    <source>
        <dbReference type="ARBA" id="ARBA00022692"/>
    </source>
</evidence>
<dbReference type="EMBL" id="OZ075141">
    <property type="protein sequence ID" value="CAL5029689.1"/>
    <property type="molecule type" value="Genomic_DNA"/>
</dbReference>
<proteinExistence type="inferred from homology"/>
<dbReference type="Pfam" id="PF08263">
    <property type="entry name" value="LRRNT_2"/>
    <property type="match status" value="1"/>
</dbReference>